<dbReference type="KEGG" id="mmc:Mmcs_3139"/>
<dbReference type="InterPro" id="IPR024775">
    <property type="entry name" value="DinB-like"/>
</dbReference>
<dbReference type="SUPFAM" id="SSF109854">
    <property type="entry name" value="DinB/YfiT-like putative metalloenzymes"/>
    <property type="match status" value="1"/>
</dbReference>
<evidence type="ECO:0000259" key="1">
    <source>
        <dbReference type="Pfam" id="PF12867"/>
    </source>
</evidence>
<sequence>MTALVGQFDLAWALAELHLSALVDDDFLWEPVEVVWTVRPDGAGTWRPDWSDVEPDPIPVPTIGWLTWHITWWWSVTLAHLDGVEPPARTDVTWPGGAAAVSRIRELAARWRATVESLTATDLERNSAFPWGTDRGRTVADSVLWLHVELTKNAAEIGQLRMLRAVSRPTR</sequence>
<dbReference type="InterPro" id="IPR034660">
    <property type="entry name" value="DinB/YfiT-like"/>
</dbReference>
<gene>
    <name evidence="2" type="ordered locus">Mmcs_3139</name>
</gene>
<proteinExistence type="predicted"/>
<reference evidence="2" key="1">
    <citation type="submission" date="2006-06" db="EMBL/GenBank/DDBJ databases">
        <title>Complete sequence of chromosome of Mycobacterium sp. MCS.</title>
        <authorList>
            <consortium name="US DOE Joint Genome Institute"/>
            <person name="Copeland A."/>
            <person name="Lucas S."/>
            <person name="Lapidus A."/>
            <person name="Barry K."/>
            <person name="Detter J.C."/>
            <person name="Glavina del Rio T."/>
            <person name="Hammon N."/>
            <person name="Israni S."/>
            <person name="Dalin E."/>
            <person name="Tice H."/>
            <person name="Pitluck S."/>
            <person name="Martinez M."/>
            <person name="Schmutz J."/>
            <person name="Larimer F."/>
            <person name="Land M."/>
            <person name="Hauser L."/>
            <person name="Kyrpides N."/>
            <person name="Kim E."/>
            <person name="Miller C.D."/>
            <person name="Hughes J.E."/>
            <person name="Anderson A.J."/>
            <person name="Sims R.C."/>
            <person name="Richardson P."/>
        </authorList>
    </citation>
    <scope>NUCLEOTIDE SEQUENCE [LARGE SCALE GENOMIC DNA]</scope>
    <source>
        <strain evidence="2">MCS</strain>
    </source>
</reference>
<dbReference type="EMBL" id="CP000384">
    <property type="protein sequence ID" value="ABG09246.1"/>
    <property type="molecule type" value="Genomic_DNA"/>
</dbReference>
<dbReference type="Gene3D" id="1.20.120.450">
    <property type="entry name" value="dinb family like domain"/>
    <property type="match status" value="1"/>
</dbReference>
<accession>A0A5Q5BLP5</accession>
<dbReference type="Pfam" id="PF12867">
    <property type="entry name" value="DinB_2"/>
    <property type="match status" value="1"/>
</dbReference>
<dbReference type="AlphaFoldDB" id="A0A5Q5BLP5"/>
<feature type="domain" description="DinB-like" evidence="1">
    <location>
        <begin position="7"/>
        <end position="157"/>
    </location>
</feature>
<evidence type="ECO:0000313" key="2">
    <source>
        <dbReference type="EMBL" id="ABG09246.1"/>
    </source>
</evidence>
<name>A0A5Q5BLP5_MYCSS</name>
<protein>
    <recommendedName>
        <fullName evidence="1">DinB-like domain-containing protein</fullName>
    </recommendedName>
</protein>
<organism evidence="2">
    <name type="scientific">Mycobacterium sp. (strain MCS)</name>
    <dbReference type="NCBI Taxonomy" id="164756"/>
    <lineage>
        <taxon>Bacteria</taxon>
        <taxon>Bacillati</taxon>
        <taxon>Actinomycetota</taxon>
        <taxon>Actinomycetes</taxon>
        <taxon>Mycobacteriales</taxon>
        <taxon>Mycobacteriaceae</taxon>
        <taxon>Mycobacterium</taxon>
    </lineage>
</organism>